<evidence type="ECO:0008006" key="3">
    <source>
        <dbReference type="Google" id="ProtNLM"/>
    </source>
</evidence>
<dbReference type="Proteomes" id="UP000776276">
    <property type="component" value="Unassembled WGS sequence"/>
</dbReference>
<gene>
    <name evidence="1" type="ORF">KOF26_10945</name>
</gene>
<reference evidence="1 2" key="1">
    <citation type="submission" date="2021-06" db="EMBL/GenBank/DDBJ databases">
        <title>Sphingomonas sp. XMGL2, whole genome shotgun sequencing project.</title>
        <authorList>
            <person name="Zhao G."/>
            <person name="Shen L."/>
        </authorList>
    </citation>
    <scope>NUCLEOTIDE SEQUENCE [LARGE SCALE GENOMIC DNA]</scope>
    <source>
        <strain evidence="1 2">XMGL2</strain>
    </source>
</reference>
<name>A0ABS6BKP2_9SPHN</name>
<keyword evidence="2" id="KW-1185">Reference proteome</keyword>
<dbReference type="EMBL" id="JAHKRT010000005">
    <property type="protein sequence ID" value="MBU3078386.1"/>
    <property type="molecule type" value="Genomic_DNA"/>
</dbReference>
<dbReference type="RefSeq" id="WP_216324526.1">
    <property type="nucleotide sequence ID" value="NZ_JAHKRT010000005.1"/>
</dbReference>
<protein>
    <recommendedName>
        <fullName evidence="3">(2Fe-2S) ferredoxin domain-containing protein</fullName>
    </recommendedName>
</protein>
<evidence type="ECO:0000313" key="1">
    <source>
        <dbReference type="EMBL" id="MBU3078386.1"/>
    </source>
</evidence>
<organism evidence="1 2">
    <name type="scientific">Sphingomonas quercus</name>
    <dbReference type="NCBI Taxonomy" id="2842451"/>
    <lineage>
        <taxon>Bacteria</taxon>
        <taxon>Pseudomonadati</taxon>
        <taxon>Pseudomonadota</taxon>
        <taxon>Alphaproteobacteria</taxon>
        <taxon>Sphingomonadales</taxon>
        <taxon>Sphingomonadaceae</taxon>
        <taxon>Sphingomonas</taxon>
    </lineage>
</organism>
<proteinExistence type="predicted"/>
<evidence type="ECO:0000313" key="2">
    <source>
        <dbReference type="Proteomes" id="UP000776276"/>
    </source>
</evidence>
<sequence length="105" mass="11403">MSRDHVTANWSTAVMVCGKCSKRQGGGFGPKGKTGLLKALRRLVPKARGRKAAFGLIEMRCQKICPRHAVLVVDGRRPADWLLVRPGTPVAEVAARLGLTTERPD</sequence>
<comment type="caution">
    <text evidence="1">The sequence shown here is derived from an EMBL/GenBank/DDBJ whole genome shotgun (WGS) entry which is preliminary data.</text>
</comment>
<accession>A0ABS6BKP2</accession>